<gene>
    <name evidence="2" type="ORF">LTR91_024330</name>
</gene>
<dbReference type="EMBL" id="JAUJLE010000604">
    <property type="protein sequence ID" value="KAK0952571.1"/>
    <property type="molecule type" value="Genomic_DNA"/>
</dbReference>
<dbReference type="AlphaFoldDB" id="A0AAN6JXM0"/>
<organism evidence="2 3">
    <name type="scientific">Friedmanniomyces endolithicus</name>
    <dbReference type="NCBI Taxonomy" id="329885"/>
    <lineage>
        <taxon>Eukaryota</taxon>
        <taxon>Fungi</taxon>
        <taxon>Dikarya</taxon>
        <taxon>Ascomycota</taxon>
        <taxon>Pezizomycotina</taxon>
        <taxon>Dothideomycetes</taxon>
        <taxon>Dothideomycetidae</taxon>
        <taxon>Mycosphaerellales</taxon>
        <taxon>Teratosphaeriaceae</taxon>
        <taxon>Friedmanniomyces</taxon>
    </lineage>
</organism>
<keyword evidence="3" id="KW-1185">Reference proteome</keyword>
<evidence type="ECO:0008006" key="4">
    <source>
        <dbReference type="Google" id="ProtNLM"/>
    </source>
</evidence>
<feature type="compositionally biased region" description="Basic and acidic residues" evidence="1">
    <location>
        <begin position="397"/>
        <end position="408"/>
    </location>
</feature>
<feature type="region of interest" description="Disordered" evidence="1">
    <location>
        <begin position="1"/>
        <end position="220"/>
    </location>
</feature>
<dbReference type="InterPro" id="IPR013240">
    <property type="entry name" value="DNA-dir_RNA_pol1_su_RPA34"/>
</dbReference>
<protein>
    <recommendedName>
        <fullName evidence="4">DNA-directed RNA polymerase I subunit RPA34.5</fullName>
    </recommendedName>
</protein>
<feature type="compositionally biased region" description="Basic and acidic residues" evidence="1">
    <location>
        <begin position="137"/>
        <end position="152"/>
    </location>
</feature>
<dbReference type="Gene3D" id="6.20.250.70">
    <property type="match status" value="1"/>
</dbReference>
<reference evidence="2" key="1">
    <citation type="submission" date="2023-06" db="EMBL/GenBank/DDBJ databases">
        <title>Black Yeasts Isolated from many extreme environments.</title>
        <authorList>
            <person name="Coleine C."/>
            <person name="Stajich J.E."/>
            <person name="Selbmann L."/>
        </authorList>
    </citation>
    <scope>NUCLEOTIDE SEQUENCE</scope>
    <source>
        <strain evidence="2">CCFEE 5200</strain>
    </source>
</reference>
<feature type="compositionally biased region" description="Basic and acidic residues" evidence="1">
    <location>
        <begin position="163"/>
        <end position="182"/>
    </location>
</feature>
<dbReference type="GO" id="GO:0006360">
    <property type="term" value="P:transcription by RNA polymerase I"/>
    <property type="evidence" value="ECO:0007669"/>
    <property type="project" value="InterPro"/>
</dbReference>
<name>A0AAN6JXM0_9PEZI</name>
<proteinExistence type="predicted"/>
<feature type="compositionally biased region" description="Polar residues" evidence="1">
    <location>
        <begin position="12"/>
        <end position="25"/>
    </location>
</feature>
<evidence type="ECO:0000313" key="3">
    <source>
        <dbReference type="Proteomes" id="UP001175353"/>
    </source>
</evidence>
<dbReference type="PANTHER" id="PTHR28155:SF1">
    <property type="entry name" value="DNA-DIRECTED RNA POLYMERASE I SUBUNIT RPA34.5-DOMAIN-CONTAINING PROTEIN"/>
    <property type="match status" value="1"/>
</dbReference>
<feature type="region of interest" description="Disordered" evidence="1">
    <location>
        <begin position="345"/>
        <end position="510"/>
    </location>
</feature>
<feature type="compositionally biased region" description="Acidic residues" evidence="1">
    <location>
        <begin position="85"/>
        <end position="97"/>
    </location>
</feature>
<comment type="caution">
    <text evidence="2">The sequence shown here is derived from an EMBL/GenBank/DDBJ whole genome shotgun (WGS) entry which is preliminary data.</text>
</comment>
<feature type="compositionally biased region" description="Polar residues" evidence="1">
    <location>
        <begin position="447"/>
        <end position="456"/>
    </location>
</feature>
<accession>A0AAN6JXM0</accession>
<feature type="compositionally biased region" description="Basic and acidic residues" evidence="1">
    <location>
        <begin position="485"/>
        <end position="510"/>
    </location>
</feature>
<dbReference type="InterPro" id="IPR053263">
    <property type="entry name" value="Euk_RPA34_RNAP_subunit"/>
</dbReference>
<evidence type="ECO:0000256" key="1">
    <source>
        <dbReference type="SAM" id="MobiDB-lite"/>
    </source>
</evidence>
<dbReference type="Pfam" id="PF08208">
    <property type="entry name" value="RNA_polI_A34"/>
    <property type="match status" value="1"/>
</dbReference>
<dbReference type="Proteomes" id="UP001175353">
    <property type="component" value="Unassembled WGS sequence"/>
</dbReference>
<feature type="compositionally biased region" description="Basic and acidic residues" evidence="1">
    <location>
        <begin position="418"/>
        <end position="428"/>
    </location>
</feature>
<sequence length="510" mass="54025">MAKEKDKLVPQKRNTSTKSKQTPSKASHKSQEFVQDSGDEDVPAETPKAKRLESHPPPAAISAPAHVGNAEKNAVKGASQGASGLEEDESGSEDLSEDGNSTSGAVGEVSAPLNGVSSNVNGVKRTRSEASSSGEGPEDHSHSEEEREERRPAAKRTKTGAETARRRSEADTRAEAAVRDPSHAPAASKKKAAPGEDVSGPLSATPWEPPSGFTAIDLSAVPRSKTFASSSFEGKQLWHISAPSDIPLASISEVAIDAITSGKPVLKHEGFDYVLVESESDGARAYASAPGAEGFTPVENPVVRTLQLQQQIILPELSDRQASQITGSAAAASIAQASVATIRPQPKGLRMRFRPPGYGEGEPGTIGSDSESAERDERPGAAKTFQFPRALGAHGTSEQHDRSVEREPNGPAQKPKKKREEKLRDESAKGPLTNGHINGTDAATPARPQQTVTETPAETPAKMVVISEKIDEDMAVPDGAVPPKPSKEDKARRKEEKRARKEAKAKSKSY</sequence>
<dbReference type="PANTHER" id="PTHR28155">
    <property type="entry name" value="ACR243WP"/>
    <property type="match status" value="1"/>
</dbReference>
<evidence type="ECO:0000313" key="2">
    <source>
        <dbReference type="EMBL" id="KAK0952571.1"/>
    </source>
</evidence>